<evidence type="ECO:0000259" key="3">
    <source>
        <dbReference type="PROSITE" id="PS50158"/>
    </source>
</evidence>
<feature type="compositionally biased region" description="Basic and acidic residues" evidence="2">
    <location>
        <begin position="349"/>
        <end position="365"/>
    </location>
</feature>
<dbReference type="CDD" id="cd00303">
    <property type="entry name" value="retropepsin_like"/>
    <property type="match status" value="1"/>
</dbReference>
<gene>
    <name evidence="4" type="ORF">HYC85_028752</name>
</gene>
<dbReference type="Pfam" id="PF08284">
    <property type="entry name" value="RVP_2"/>
    <property type="match status" value="1"/>
</dbReference>
<keyword evidence="1" id="KW-0479">Metal-binding</keyword>
<protein>
    <recommendedName>
        <fullName evidence="3">CCHC-type domain-containing protein</fullName>
    </recommendedName>
</protein>
<organism evidence="4 5">
    <name type="scientific">Camellia sinensis</name>
    <name type="common">Tea plant</name>
    <name type="synonym">Thea sinensis</name>
    <dbReference type="NCBI Taxonomy" id="4442"/>
    <lineage>
        <taxon>Eukaryota</taxon>
        <taxon>Viridiplantae</taxon>
        <taxon>Streptophyta</taxon>
        <taxon>Embryophyta</taxon>
        <taxon>Tracheophyta</taxon>
        <taxon>Spermatophyta</taxon>
        <taxon>Magnoliopsida</taxon>
        <taxon>eudicotyledons</taxon>
        <taxon>Gunneridae</taxon>
        <taxon>Pentapetalae</taxon>
        <taxon>asterids</taxon>
        <taxon>Ericales</taxon>
        <taxon>Theaceae</taxon>
        <taxon>Camellia</taxon>
    </lineage>
</organism>
<feature type="region of interest" description="Disordered" evidence="2">
    <location>
        <begin position="417"/>
        <end position="437"/>
    </location>
</feature>
<dbReference type="PANTHER" id="PTHR15503:SF42">
    <property type="entry name" value="ZINC FINGER, CCHC-TYPE, RETROTRANSPOSON GAG DOMAIN, ASPARTIC PEPTIDASE DOMAIN PROTEIN-RELATED"/>
    <property type="match status" value="1"/>
</dbReference>
<dbReference type="Proteomes" id="UP000593564">
    <property type="component" value="Unassembled WGS sequence"/>
</dbReference>
<dbReference type="PROSITE" id="PS50158">
    <property type="entry name" value="ZF_CCHC"/>
    <property type="match status" value="2"/>
</dbReference>
<comment type="caution">
    <text evidence="4">The sequence shown here is derived from an EMBL/GenBank/DDBJ whole genome shotgun (WGS) entry which is preliminary data.</text>
</comment>
<dbReference type="InterPro" id="IPR032567">
    <property type="entry name" value="RTL1-rel"/>
</dbReference>
<dbReference type="GO" id="GO:0003676">
    <property type="term" value="F:nucleic acid binding"/>
    <property type="evidence" value="ECO:0007669"/>
    <property type="project" value="InterPro"/>
</dbReference>
<dbReference type="Pfam" id="PF03732">
    <property type="entry name" value="Retrotrans_gag"/>
    <property type="match status" value="1"/>
</dbReference>
<feature type="region of interest" description="Disordered" evidence="2">
    <location>
        <begin position="91"/>
        <end position="124"/>
    </location>
</feature>
<dbReference type="Gene3D" id="4.10.60.10">
    <property type="entry name" value="Zinc finger, CCHC-type"/>
    <property type="match status" value="2"/>
</dbReference>
<feature type="domain" description="CCHC-type" evidence="3">
    <location>
        <begin position="442"/>
        <end position="457"/>
    </location>
</feature>
<evidence type="ECO:0000256" key="1">
    <source>
        <dbReference type="PROSITE-ProRule" id="PRU00047"/>
    </source>
</evidence>
<sequence>MGDVLRGLGEDRGCTSKPDIYFYWAVAHPIWEYHFQGVTTWYQSVPGSNTLGTWEVIRITMGLSRLDVDWILGFLGVLLEKHLINAVSNRNSSNASGLSLSGNEIRRGRGARRGRPARQGVPLQGEIPAVQEGVGQANVAEPVGQQAMSALAREIAGALGILRAGNQAAEVGPSFLKREFFRSNPDEFVGDPKEPLKADEWLEQMGKTFEMLGIEDGALKVTLASFQLKGDAGQWWKYEKARVGGTWEAFVNAFQERFLSAAAREKLRDQFSRLNQQGLSVAEFEATFTSLSRFAPELVASEERRCYEFERKLRRGLKLRVGGSFIREYRHLVDAAAHMELMMQEEDEGQRGSKRGQDGQGDGRRQRGPNPQQLQGGVARSTFPVPSAGSGRGGQGEFVCYKCGQPGHKVSVCPLKGGGQRAASSSARPQSQSLGRGQPLSCYQCGQPGHLKRFCPQLSATSGASGSRQTQGFQPAQSVQASRANPGASSSQTVQQSFAPRGEQVDQGPTGRVYAVTAPDLVPAPSVVRGTFLFCNSVANVLIDTGASHSFVSAAFASVLELELALLASPICVVSPLGGELILKQGVRGCDTEVDDYRLAFPFVVMPMKGFDVILGMDWLSSYRAVIDCYRQRVTLCTLSGEWFHFLGDRVGSVLPPGYDSRKRSELSSLLASFESGESGETQLVLPRVVCEYSDVFPEDLVSLPPHREIEFSIDLVPGTAPISMAPYRFAPAELVELKV</sequence>
<keyword evidence="1" id="KW-0862">Zinc</keyword>
<dbReference type="InterPro" id="IPR005162">
    <property type="entry name" value="Retrotrans_gag_dom"/>
</dbReference>
<feature type="compositionally biased region" description="Polar residues" evidence="2">
    <location>
        <begin position="460"/>
        <end position="498"/>
    </location>
</feature>
<dbReference type="Pfam" id="PF00098">
    <property type="entry name" value="zf-CCHC"/>
    <property type="match status" value="2"/>
</dbReference>
<feature type="domain" description="CCHC-type" evidence="3">
    <location>
        <begin position="400"/>
        <end position="414"/>
    </location>
</feature>
<name>A0A7J7FX75_CAMSI</name>
<keyword evidence="1" id="KW-0863">Zinc-finger</keyword>
<dbReference type="GO" id="GO:0006508">
    <property type="term" value="P:proteolysis"/>
    <property type="evidence" value="ECO:0007669"/>
    <property type="project" value="InterPro"/>
</dbReference>
<accession>A0A7J7FX75</accession>
<dbReference type="SUPFAM" id="SSF50630">
    <property type="entry name" value="Acid proteases"/>
    <property type="match status" value="1"/>
</dbReference>
<keyword evidence="5" id="KW-1185">Reference proteome</keyword>
<dbReference type="EMBL" id="JACBKZ010000014">
    <property type="protein sequence ID" value="KAF5932581.1"/>
    <property type="molecule type" value="Genomic_DNA"/>
</dbReference>
<reference evidence="4 5" key="2">
    <citation type="submission" date="2020-07" db="EMBL/GenBank/DDBJ databases">
        <title>Genome assembly of wild tea tree DASZ reveals pedigree and selection history of tea varieties.</title>
        <authorList>
            <person name="Zhang W."/>
        </authorList>
    </citation>
    <scope>NUCLEOTIDE SEQUENCE [LARGE SCALE GENOMIC DNA]</scope>
    <source>
        <strain evidence="5">cv. G240</strain>
        <tissue evidence="4">Leaf</tissue>
    </source>
</reference>
<dbReference type="PROSITE" id="PS00141">
    <property type="entry name" value="ASP_PROTEASE"/>
    <property type="match status" value="1"/>
</dbReference>
<feature type="compositionally biased region" description="Low complexity" evidence="2">
    <location>
        <begin position="368"/>
        <end position="377"/>
    </location>
</feature>
<dbReference type="InterPro" id="IPR001878">
    <property type="entry name" value="Znf_CCHC"/>
</dbReference>
<dbReference type="AlphaFoldDB" id="A0A7J7FX75"/>
<feature type="region of interest" description="Disordered" evidence="2">
    <location>
        <begin position="460"/>
        <end position="509"/>
    </location>
</feature>
<reference evidence="5" key="1">
    <citation type="journal article" date="2020" name="Nat. Commun.">
        <title>Genome assembly of wild tea tree DASZ reveals pedigree and selection history of tea varieties.</title>
        <authorList>
            <person name="Zhang W."/>
            <person name="Zhang Y."/>
            <person name="Qiu H."/>
            <person name="Guo Y."/>
            <person name="Wan H."/>
            <person name="Zhang X."/>
            <person name="Scossa F."/>
            <person name="Alseekh S."/>
            <person name="Zhang Q."/>
            <person name="Wang P."/>
            <person name="Xu L."/>
            <person name="Schmidt M.H."/>
            <person name="Jia X."/>
            <person name="Li D."/>
            <person name="Zhu A."/>
            <person name="Guo F."/>
            <person name="Chen W."/>
            <person name="Ni D."/>
            <person name="Usadel B."/>
            <person name="Fernie A.R."/>
            <person name="Wen W."/>
        </authorList>
    </citation>
    <scope>NUCLEOTIDE SEQUENCE [LARGE SCALE GENOMIC DNA]</scope>
    <source>
        <strain evidence="5">cv. G240</strain>
    </source>
</reference>
<dbReference type="InterPro" id="IPR001969">
    <property type="entry name" value="Aspartic_peptidase_AS"/>
</dbReference>
<evidence type="ECO:0000256" key="2">
    <source>
        <dbReference type="SAM" id="MobiDB-lite"/>
    </source>
</evidence>
<feature type="compositionally biased region" description="Low complexity" evidence="2">
    <location>
        <begin position="91"/>
        <end position="103"/>
    </location>
</feature>
<dbReference type="PANTHER" id="PTHR15503">
    <property type="entry name" value="LDOC1 RELATED"/>
    <property type="match status" value="1"/>
</dbReference>
<feature type="compositionally biased region" description="Low complexity" evidence="2">
    <location>
        <begin position="421"/>
        <end position="433"/>
    </location>
</feature>
<dbReference type="SUPFAM" id="SSF57756">
    <property type="entry name" value="Retrovirus zinc finger-like domains"/>
    <property type="match status" value="1"/>
</dbReference>
<feature type="region of interest" description="Disordered" evidence="2">
    <location>
        <begin position="345"/>
        <end position="393"/>
    </location>
</feature>
<dbReference type="InterPro" id="IPR036875">
    <property type="entry name" value="Znf_CCHC_sf"/>
</dbReference>
<evidence type="ECO:0000313" key="4">
    <source>
        <dbReference type="EMBL" id="KAF5932581.1"/>
    </source>
</evidence>
<dbReference type="GO" id="GO:0008270">
    <property type="term" value="F:zinc ion binding"/>
    <property type="evidence" value="ECO:0007669"/>
    <property type="project" value="UniProtKB-KW"/>
</dbReference>
<dbReference type="SMART" id="SM00343">
    <property type="entry name" value="ZnF_C2HC"/>
    <property type="match status" value="2"/>
</dbReference>
<dbReference type="Gene3D" id="2.40.70.10">
    <property type="entry name" value="Acid Proteases"/>
    <property type="match status" value="1"/>
</dbReference>
<dbReference type="GO" id="GO:0004190">
    <property type="term" value="F:aspartic-type endopeptidase activity"/>
    <property type="evidence" value="ECO:0007669"/>
    <property type="project" value="InterPro"/>
</dbReference>
<dbReference type="InterPro" id="IPR021109">
    <property type="entry name" value="Peptidase_aspartic_dom_sf"/>
</dbReference>
<evidence type="ECO:0000313" key="5">
    <source>
        <dbReference type="Proteomes" id="UP000593564"/>
    </source>
</evidence>
<proteinExistence type="predicted"/>